<accession>A0A6C0B613</accession>
<dbReference type="InterPro" id="IPR013785">
    <property type="entry name" value="Aldolase_TIM"/>
</dbReference>
<dbReference type="AlphaFoldDB" id="A0A6C0B613"/>
<dbReference type="Gene3D" id="3.20.20.70">
    <property type="entry name" value="Aldolase class I"/>
    <property type="match status" value="1"/>
</dbReference>
<reference evidence="1" key="1">
    <citation type="journal article" date="2020" name="Nature">
        <title>Giant virus diversity and host interactions through global metagenomics.</title>
        <authorList>
            <person name="Schulz F."/>
            <person name="Roux S."/>
            <person name="Paez-Espino D."/>
            <person name="Jungbluth S."/>
            <person name="Walsh D.A."/>
            <person name="Denef V.J."/>
            <person name="McMahon K.D."/>
            <person name="Konstantinidis K.T."/>
            <person name="Eloe-Fadrosh E.A."/>
            <person name="Kyrpides N.C."/>
            <person name="Woyke T."/>
        </authorList>
    </citation>
    <scope>NUCLEOTIDE SEQUENCE</scope>
    <source>
        <strain evidence="1">GVMAG-M-3300009422-16</strain>
    </source>
</reference>
<protein>
    <submittedName>
        <fullName evidence="1">Uncharacterized protein</fullName>
    </submittedName>
</protein>
<dbReference type="EMBL" id="MN739065">
    <property type="protein sequence ID" value="QHS86913.1"/>
    <property type="molecule type" value="Genomic_DNA"/>
</dbReference>
<dbReference type="InterPro" id="IPR017853">
    <property type="entry name" value="GH"/>
</dbReference>
<organism evidence="1">
    <name type="scientific">viral metagenome</name>
    <dbReference type="NCBI Taxonomy" id="1070528"/>
    <lineage>
        <taxon>unclassified sequences</taxon>
        <taxon>metagenomes</taxon>
        <taxon>organismal metagenomes</taxon>
    </lineage>
</organism>
<name>A0A6C0B613_9ZZZZ</name>
<sequence length="694" mass="78641">MFINILLFLTSLSSLWNISLNTGGAYSLSFKNNIIITNNCPHLILSDYGTTVSPCDPKLYSPPRQTVSANNSYRNFNNVTKTIISYYPTSNILLPIIDAVFISPNTLDSTLIMYLNLSKTTRTNWISPLYGGTWNFGFDKTRILRVPHDNDLQSMYLSIDADSILAKGTSSYVSSFYDDSSSSNKGLTIGFLEHQIWKTGIEYSKNQINAIAGINGILITRDREPHGVVNVTQTPLLYISMDDDWRTGLEDYSKTVEQILPFKINKSLGVFTGWNSWGLAVSKTGTPTVKILEGVTNAFNNITSLSNNSTYITRDAVYFLNNNQTTEWVSYVHSKDMKAGTYSSPFVLWAPIVDLLYIGCDSNLCNKTSPQCYPIFDVVLKDKNNLPIKIVEPNNKIRHILDVTHPITKCMLEYQISNIKQQKMDLVKYDFLNLAAYEGQRHNMQLAPTGFSAYYYALNMLYELWNNSIVLDFGITPPFPIVKGMSTRRHGCDQMFGGVEYTMNQYAGGWWLKNFYLLDPDLISLQEDYWFTPEGSKITKIFSADSKSRISKGVVYGGEFKNGDDLTNKSNLVLFNKYFGNSKINKMWGRSKTGLFNTSFRPISWEAEKAIIPLLPNIIPPSTFIRDNGDIVIFNFGLFEKKYTIDLHETMLSNIRTVTCEDLWENKSTVVTNFKLAYSVKSKSSAVLECRNNH</sequence>
<proteinExistence type="predicted"/>
<dbReference type="SUPFAM" id="SSF51445">
    <property type="entry name" value="(Trans)glycosidases"/>
    <property type="match status" value="1"/>
</dbReference>
<evidence type="ECO:0000313" key="1">
    <source>
        <dbReference type="EMBL" id="QHS86913.1"/>
    </source>
</evidence>